<dbReference type="AlphaFoldDB" id="A0A0F6TYQ0"/>
<organism evidence="1 2">
    <name type="scientific">Citrobacter amalonaticus Y19</name>
    <dbReference type="NCBI Taxonomy" id="1261127"/>
    <lineage>
        <taxon>Bacteria</taxon>
        <taxon>Pseudomonadati</taxon>
        <taxon>Pseudomonadota</taxon>
        <taxon>Gammaproteobacteria</taxon>
        <taxon>Enterobacterales</taxon>
        <taxon>Enterobacteriaceae</taxon>
        <taxon>Citrobacter</taxon>
    </lineage>
</organism>
<name>A0A0F6TYQ0_CITAM</name>
<accession>A0A0F6TYQ0</accession>
<sequence>MEIPRKRDWRIAQKRRNKSRDVHTAQLRFRGEKNWKMLYTRSDKVLRAAQLGIEYPRITNRQLAKRGLEEYQLADERSFHMQS</sequence>
<dbReference type="EMBL" id="CP011132">
    <property type="protein sequence ID" value="AKE61192.1"/>
    <property type="molecule type" value="Genomic_DNA"/>
</dbReference>
<dbReference type="Proteomes" id="UP000034085">
    <property type="component" value="Chromosome"/>
</dbReference>
<gene>
    <name evidence="1" type="ORF">F384_22815</name>
</gene>
<dbReference type="HOGENOM" id="CLU_187369_0_0_6"/>
<evidence type="ECO:0000313" key="2">
    <source>
        <dbReference type="Proteomes" id="UP000034085"/>
    </source>
</evidence>
<dbReference type="KEGG" id="cama:F384_22815"/>
<dbReference type="OrthoDB" id="8612200at2"/>
<dbReference type="RefSeq" id="WP_046494000.1">
    <property type="nucleotide sequence ID" value="NZ_CP011132.1"/>
</dbReference>
<evidence type="ECO:0000313" key="1">
    <source>
        <dbReference type="EMBL" id="AKE61192.1"/>
    </source>
</evidence>
<proteinExistence type="predicted"/>
<reference evidence="1 2" key="1">
    <citation type="journal article" date="2013" name="Appl. Microbiol. Biotechnol.">
        <title>Glycerol assimilation and production of 1,3-propanediol by Citrobacter amalonaticus Y19.</title>
        <authorList>
            <person name="Ainala S.K."/>
            <person name="Ashok S."/>
            <person name="Ko Y."/>
            <person name="Park S."/>
        </authorList>
    </citation>
    <scope>NUCLEOTIDE SEQUENCE [LARGE SCALE GENOMIC DNA]</scope>
    <source>
        <strain evidence="1 2">Y19</strain>
    </source>
</reference>
<protein>
    <submittedName>
        <fullName evidence="1">Uncharacterized protein</fullName>
    </submittedName>
</protein>